<reference evidence="1 2" key="1">
    <citation type="journal article" date="2018" name="Front. Plant Sci.">
        <title>Red Clover (Trifolium pratense) and Zigzag Clover (T. medium) - A Picture of Genomic Similarities and Differences.</title>
        <authorList>
            <person name="Dluhosova J."/>
            <person name="Istvanek J."/>
            <person name="Nedelnik J."/>
            <person name="Repkova J."/>
        </authorList>
    </citation>
    <scope>NUCLEOTIDE SEQUENCE [LARGE SCALE GENOMIC DNA]</scope>
    <source>
        <strain evidence="2">cv. 10/8</strain>
        <tissue evidence="1">Leaf</tissue>
    </source>
</reference>
<accession>A0A392S6H3</accession>
<evidence type="ECO:0000313" key="2">
    <source>
        <dbReference type="Proteomes" id="UP000265520"/>
    </source>
</evidence>
<comment type="caution">
    <text evidence="1">The sequence shown here is derived from an EMBL/GenBank/DDBJ whole genome shotgun (WGS) entry which is preliminary data.</text>
</comment>
<sequence>MLKRRTYLTKNKCIEYYSVLHFECKVIAFVPQTQYVPALEIEYKQDRNL</sequence>
<dbReference type="AlphaFoldDB" id="A0A392S6H3"/>
<name>A0A392S6H3_9FABA</name>
<feature type="non-terminal residue" evidence="1">
    <location>
        <position position="49"/>
    </location>
</feature>
<dbReference type="Proteomes" id="UP000265520">
    <property type="component" value="Unassembled WGS sequence"/>
</dbReference>
<evidence type="ECO:0000313" key="1">
    <source>
        <dbReference type="EMBL" id="MCI44022.1"/>
    </source>
</evidence>
<protein>
    <submittedName>
        <fullName evidence="1">Uncharacterized protein</fullName>
    </submittedName>
</protein>
<dbReference type="EMBL" id="LXQA010324972">
    <property type="protein sequence ID" value="MCI44022.1"/>
    <property type="molecule type" value="Genomic_DNA"/>
</dbReference>
<proteinExistence type="predicted"/>
<organism evidence="1 2">
    <name type="scientific">Trifolium medium</name>
    <dbReference type="NCBI Taxonomy" id="97028"/>
    <lineage>
        <taxon>Eukaryota</taxon>
        <taxon>Viridiplantae</taxon>
        <taxon>Streptophyta</taxon>
        <taxon>Embryophyta</taxon>
        <taxon>Tracheophyta</taxon>
        <taxon>Spermatophyta</taxon>
        <taxon>Magnoliopsida</taxon>
        <taxon>eudicotyledons</taxon>
        <taxon>Gunneridae</taxon>
        <taxon>Pentapetalae</taxon>
        <taxon>rosids</taxon>
        <taxon>fabids</taxon>
        <taxon>Fabales</taxon>
        <taxon>Fabaceae</taxon>
        <taxon>Papilionoideae</taxon>
        <taxon>50 kb inversion clade</taxon>
        <taxon>NPAAA clade</taxon>
        <taxon>Hologalegina</taxon>
        <taxon>IRL clade</taxon>
        <taxon>Trifolieae</taxon>
        <taxon>Trifolium</taxon>
    </lineage>
</organism>
<keyword evidence="2" id="KW-1185">Reference proteome</keyword>